<accession>A0A8X8GS46</accession>
<keyword evidence="2" id="KW-1185">Reference proteome</keyword>
<reference evidence="1" key="1">
    <citation type="submission" date="2020-05" db="EMBL/GenBank/DDBJ databases">
        <title>Fertoebacter nigrum gen. nov., sp. nov., a new member of the family Rhodobacteraceae.</title>
        <authorList>
            <person name="Szuroczki S."/>
            <person name="Abbaszade G."/>
            <person name="Buni D."/>
            <person name="Schumann P."/>
            <person name="Toth E."/>
        </authorList>
    </citation>
    <scope>NUCLEOTIDE SEQUENCE</scope>
    <source>
        <strain evidence="1">RG-N-1a</strain>
    </source>
</reference>
<evidence type="ECO:0000313" key="2">
    <source>
        <dbReference type="Proteomes" id="UP000484076"/>
    </source>
</evidence>
<gene>
    <name evidence="1" type="ORF">GEU84_003020</name>
</gene>
<dbReference type="RefSeq" id="WP_152823993.1">
    <property type="nucleotide sequence ID" value="NZ_WHUT02000001.1"/>
</dbReference>
<name>A0A8X8GS46_9RHOB</name>
<dbReference type="AlphaFoldDB" id="A0A8X8GS46"/>
<protein>
    <submittedName>
        <fullName evidence="1">Uncharacterized protein</fullName>
    </submittedName>
</protein>
<dbReference type="EMBL" id="WHUT02000001">
    <property type="protein sequence ID" value="NUB43344.1"/>
    <property type="molecule type" value="Genomic_DNA"/>
</dbReference>
<proteinExistence type="predicted"/>
<dbReference type="Proteomes" id="UP000484076">
    <property type="component" value="Unassembled WGS sequence"/>
</dbReference>
<organism evidence="1 2">
    <name type="scientific">Fertoeibacter niger</name>
    <dbReference type="NCBI Taxonomy" id="2656921"/>
    <lineage>
        <taxon>Bacteria</taxon>
        <taxon>Pseudomonadati</taxon>
        <taxon>Pseudomonadota</taxon>
        <taxon>Alphaproteobacteria</taxon>
        <taxon>Rhodobacterales</taxon>
        <taxon>Paracoccaceae</taxon>
        <taxon>Fertoeibacter</taxon>
    </lineage>
</organism>
<comment type="caution">
    <text evidence="1">The sequence shown here is derived from an EMBL/GenBank/DDBJ whole genome shotgun (WGS) entry which is preliminary data.</text>
</comment>
<evidence type="ECO:0000313" key="1">
    <source>
        <dbReference type="EMBL" id="NUB43344.1"/>
    </source>
</evidence>
<sequence>MGHQATFHAPHGGADFLGLRVARDGHTEIVYDDGVTRRMVWRVAGAAAVSEARLSDALRVAVGSLRVVPTLYDELKKRAIAIERVAG</sequence>